<dbReference type="EMBL" id="SDAM02000080">
    <property type="protein sequence ID" value="KAH6832007.1"/>
    <property type="molecule type" value="Genomic_DNA"/>
</dbReference>
<dbReference type="AlphaFoldDB" id="A0AAD4JE22"/>
<name>A0AAD4JE22_PERFH</name>
<organism evidence="2 3">
    <name type="scientific">Perilla frutescens var. hirtella</name>
    <name type="common">Perilla citriodora</name>
    <name type="synonym">Perilla setoyensis</name>
    <dbReference type="NCBI Taxonomy" id="608512"/>
    <lineage>
        <taxon>Eukaryota</taxon>
        <taxon>Viridiplantae</taxon>
        <taxon>Streptophyta</taxon>
        <taxon>Embryophyta</taxon>
        <taxon>Tracheophyta</taxon>
        <taxon>Spermatophyta</taxon>
        <taxon>Magnoliopsida</taxon>
        <taxon>eudicotyledons</taxon>
        <taxon>Gunneridae</taxon>
        <taxon>Pentapetalae</taxon>
        <taxon>asterids</taxon>
        <taxon>lamiids</taxon>
        <taxon>Lamiales</taxon>
        <taxon>Lamiaceae</taxon>
        <taxon>Nepetoideae</taxon>
        <taxon>Elsholtzieae</taxon>
        <taxon>Perilla</taxon>
    </lineage>
</organism>
<evidence type="ECO:0000259" key="1">
    <source>
        <dbReference type="PROSITE" id="PS50006"/>
    </source>
</evidence>
<dbReference type="InterPro" id="IPR000253">
    <property type="entry name" value="FHA_dom"/>
</dbReference>
<dbReference type="PANTHER" id="PTHR23308">
    <property type="entry name" value="NUCLEAR INHIBITOR OF PROTEIN PHOSPHATASE-1"/>
    <property type="match status" value="1"/>
</dbReference>
<proteinExistence type="predicted"/>
<evidence type="ECO:0000313" key="3">
    <source>
        <dbReference type="Proteomes" id="UP001190926"/>
    </source>
</evidence>
<dbReference type="PROSITE" id="PS50006">
    <property type="entry name" value="FHA_DOMAIN"/>
    <property type="match status" value="1"/>
</dbReference>
<dbReference type="CDD" id="cd00060">
    <property type="entry name" value="FHA"/>
    <property type="match status" value="1"/>
</dbReference>
<evidence type="ECO:0000313" key="2">
    <source>
        <dbReference type="EMBL" id="KAH6832007.1"/>
    </source>
</evidence>
<dbReference type="Proteomes" id="UP001190926">
    <property type="component" value="Unassembled WGS sequence"/>
</dbReference>
<sequence>MTSHSLSYAKANSFSPPIFPSKAASFARSSVDFLGYNCLIPRNLKFSGRELRNFAAIRASDSQQTPASNASPRWLLEPVGDGDSRHIGYKIARPGAFEIASNVVTIGRVPDKADVVIPVPTVSGLHARIEKTEGNLLITDLDSTNGTFINEKRLLPGVVSPASPGNLITFGDTNLAIFRVFKLEKEELSSEQEESELEPKA</sequence>
<gene>
    <name evidence="2" type="ORF">C2S53_008283</name>
</gene>
<accession>A0AAD4JE22</accession>
<keyword evidence="3" id="KW-1185">Reference proteome</keyword>
<reference evidence="2 3" key="1">
    <citation type="journal article" date="2021" name="Nat. Commun.">
        <title>Incipient diploidization of the medicinal plant Perilla within 10,000 years.</title>
        <authorList>
            <person name="Zhang Y."/>
            <person name="Shen Q."/>
            <person name="Leng L."/>
            <person name="Zhang D."/>
            <person name="Chen S."/>
            <person name="Shi Y."/>
            <person name="Ning Z."/>
            <person name="Chen S."/>
        </authorList>
    </citation>
    <scope>NUCLEOTIDE SEQUENCE [LARGE SCALE GENOMIC DNA]</scope>
    <source>
        <strain evidence="3">cv. PC099</strain>
    </source>
</reference>
<dbReference type="InterPro" id="IPR050923">
    <property type="entry name" value="Cell_Proc_Reg/RNA_Proc"/>
</dbReference>
<protein>
    <submittedName>
        <fullName evidence="2">SMAD/FHA domain-containing protein</fullName>
    </submittedName>
</protein>
<dbReference type="Pfam" id="PF00498">
    <property type="entry name" value="FHA"/>
    <property type="match status" value="1"/>
</dbReference>
<dbReference type="SUPFAM" id="SSF49879">
    <property type="entry name" value="SMAD/FHA domain"/>
    <property type="match status" value="1"/>
</dbReference>
<feature type="domain" description="FHA" evidence="1">
    <location>
        <begin position="104"/>
        <end position="154"/>
    </location>
</feature>
<dbReference type="SMART" id="SM00240">
    <property type="entry name" value="FHA"/>
    <property type="match status" value="1"/>
</dbReference>
<dbReference type="FunFam" id="2.60.200.20:FF:000063">
    <property type="entry name" value="Predicted protein"/>
    <property type="match status" value="1"/>
</dbReference>
<dbReference type="InterPro" id="IPR008984">
    <property type="entry name" value="SMAD_FHA_dom_sf"/>
</dbReference>
<comment type="caution">
    <text evidence="2">The sequence shown here is derived from an EMBL/GenBank/DDBJ whole genome shotgun (WGS) entry which is preliminary data.</text>
</comment>
<dbReference type="Gene3D" id="2.60.200.20">
    <property type="match status" value="1"/>
</dbReference>